<dbReference type="EMBL" id="WBSZ01000020">
    <property type="protein sequence ID" value="KAB2529149.1"/>
    <property type="molecule type" value="Genomic_DNA"/>
</dbReference>
<organism evidence="1 2">
    <name type="scientific">Enterobacter hormaechei</name>
    <dbReference type="NCBI Taxonomy" id="158836"/>
    <lineage>
        <taxon>Bacteria</taxon>
        <taxon>Pseudomonadati</taxon>
        <taxon>Pseudomonadota</taxon>
        <taxon>Gammaproteobacteria</taxon>
        <taxon>Enterobacterales</taxon>
        <taxon>Enterobacteriaceae</taxon>
        <taxon>Enterobacter</taxon>
        <taxon>Enterobacter cloacae complex</taxon>
    </lineage>
</organism>
<name>A0A6L3Y4L4_9ENTR</name>
<dbReference type="InterPro" id="IPR025686">
    <property type="entry name" value="Glucos_trans_II"/>
</dbReference>
<evidence type="ECO:0000313" key="1">
    <source>
        <dbReference type="EMBL" id="KAB2529149.1"/>
    </source>
</evidence>
<dbReference type="AlphaFoldDB" id="A0A6L3Y4L4"/>
<dbReference type="Pfam" id="PF14264">
    <property type="entry name" value="Glucos_trans_II"/>
    <property type="match status" value="1"/>
</dbReference>
<comment type="caution">
    <text evidence="1">The sequence shown here is derived from an EMBL/GenBank/DDBJ whole genome shotgun (WGS) entry which is preliminary data.</text>
</comment>
<protein>
    <submittedName>
        <fullName evidence="1">Uncharacterized protein</fullName>
    </submittedName>
</protein>
<dbReference type="RefSeq" id="WP_023303500.1">
    <property type="nucleotide sequence ID" value="NZ_CAYEVH010000022.1"/>
</dbReference>
<proteinExistence type="predicted"/>
<sequence>MRFHKSDKLIFLLAALFSLPFLLNAELFKDDLYRAVSGDPSYWDKDSRPLTTVLMKVLNLGDMITDVSPLSFILGMVCMIISAIIISRAISSNRPSYFSSAFASLIFLNPMFIGNAVFSFDSATMGASIVVAISSAYFFYNRSYIDVVWKIVAVTSVMSMYQPSSALFVTMTAFIVIVKILEHESGYIKGLILNAISFVAGFTIYTQVVQKIYPPNEYALRNSQFIDFDNGILTGLHDAFSRNLDPVIGSMPSIVKATLVITLAISVACVIRYAFSRDYKIQDRILLVVSFSFSLIMFSGFSLAVKSDYVMPRVLMSLGLTLCLVFFMAHRLIGFKKISYLAYVIFAANSINISYSFNNAIKHQNKFDSVILTSISSALHQNGIKTIDNINISGWPPVSLPTKVAFRKYPFFKTIMPQYLSSTWGIGAVAPYYDITYKNRFSNNLELKEKIISNGVKIFTSCSVDVFSDRKDVLLDFTNKC</sequence>
<accession>A0A6L3Y4L4</accession>
<reference evidence="1 2" key="1">
    <citation type="submission" date="2019-09" db="EMBL/GenBank/DDBJ databases">
        <title>Reversal of blaTEM antimicrobial resistance by CRISPR-Cas9 in clinical E. coli and other Enterobacteriaceae strains.</title>
        <authorList>
            <person name="Tagliaferri T."/>
            <person name="Guimaraes N."/>
            <person name="Pereira M."/>
            <person name="Felicori L."/>
            <person name="Horz H.-P."/>
            <person name="Santos S."/>
            <person name="Mendes T."/>
        </authorList>
    </citation>
    <scope>NUCLEOTIDE SEQUENCE [LARGE SCALE GENOMIC DNA]</scope>
    <source>
        <strain evidence="1 2">E2_blaTEM_MG</strain>
    </source>
</reference>
<gene>
    <name evidence="1" type="ORF">F9C29_02115</name>
</gene>
<evidence type="ECO:0000313" key="2">
    <source>
        <dbReference type="Proteomes" id="UP000476281"/>
    </source>
</evidence>
<dbReference type="Proteomes" id="UP000476281">
    <property type="component" value="Unassembled WGS sequence"/>
</dbReference>